<name>A0ABU1X4L0_SPHXE</name>
<dbReference type="Proteomes" id="UP001267638">
    <property type="component" value="Unassembled WGS sequence"/>
</dbReference>
<organism evidence="1 2">
    <name type="scientific">Sphingobium xenophagum</name>
    <dbReference type="NCBI Taxonomy" id="121428"/>
    <lineage>
        <taxon>Bacteria</taxon>
        <taxon>Pseudomonadati</taxon>
        <taxon>Pseudomonadota</taxon>
        <taxon>Alphaproteobacteria</taxon>
        <taxon>Sphingomonadales</taxon>
        <taxon>Sphingomonadaceae</taxon>
        <taxon>Sphingobium</taxon>
    </lineage>
</organism>
<protein>
    <submittedName>
        <fullName evidence="1">Uncharacterized protein</fullName>
    </submittedName>
</protein>
<dbReference type="RefSeq" id="WP_310226893.1">
    <property type="nucleotide sequence ID" value="NZ_JAVDWV010000017.1"/>
</dbReference>
<comment type="caution">
    <text evidence="1">The sequence shown here is derived from an EMBL/GenBank/DDBJ whole genome shotgun (WGS) entry which is preliminary data.</text>
</comment>
<sequence length="124" mass="14072">MDTDILVKEGQRLVRYLDDSKLRPLGAVWVYSSDTSNWKLWIIPSSDVTDKREFYRIVAQTISEHRTDLPSLDVGLVEFKKADHPAVKGLGKFMRMEGIGAVTLSNNRFNGFFLPDGVILRMAV</sequence>
<reference evidence="1 2" key="1">
    <citation type="submission" date="2023-07" db="EMBL/GenBank/DDBJ databases">
        <title>Sorghum-associated microbial communities from plants grown in Nebraska, USA.</title>
        <authorList>
            <person name="Schachtman D."/>
        </authorList>
    </citation>
    <scope>NUCLEOTIDE SEQUENCE [LARGE SCALE GENOMIC DNA]</scope>
    <source>
        <strain evidence="1 2">4256</strain>
    </source>
</reference>
<evidence type="ECO:0000313" key="1">
    <source>
        <dbReference type="EMBL" id="MDR7156518.1"/>
    </source>
</evidence>
<gene>
    <name evidence="1" type="ORF">J2W40_003362</name>
</gene>
<keyword evidence="2" id="KW-1185">Reference proteome</keyword>
<dbReference type="EMBL" id="JAVDWV010000017">
    <property type="protein sequence ID" value="MDR7156518.1"/>
    <property type="molecule type" value="Genomic_DNA"/>
</dbReference>
<proteinExistence type="predicted"/>
<evidence type="ECO:0000313" key="2">
    <source>
        <dbReference type="Proteomes" id="UP001267638"/>
    </source>
</evidence>
<accession>A0ABU1X4L0</accession>